<evidence type="ECO:0000313" key="2">
    <source>
        <dbReference type="Proteomes" id="UP000265768"/>
    </source>
</evidence>
<dbReference type="InterPro" id="IPR023353">
    <property type="entry name" value="LemA-like_dom_sf"/>
</dbReference>
<evidence type="ECO:0000313" key="1">
    <source>
        <dbReference type="EMBL" id="RJL33997.1"/>
    </source>
</evidence>
<dbReference type="EMBL" id="QZEY01000002">
    <property type="protein sequence ID" value="RJL33997.1"/>
    <property type="molecule type" value="Genomic_DNA"/>
</dbReference>
<keyword evidence="2" id="KW-1185">Reference proteome</keyword>
<dbReference type="OrthoDB" id="3214694at2"/>
<accession>A0A3A4B607</accession>
<evidence type="ECO:0008006" key="3">
    <source>
        <dbReference type="Google" id="ProtNLM"/>
    </source>
</evidence>
<dbReference type="SUPFAM" id="SSF140478">
    <property type="entry name" value="LemA-like"/>
    <property type="match status" value="1"/>
</dbReference>
<dbReference type="Proteomes" id="UP000265768">
    <property type="component" value="Unassembled WGS sequence"/>
</dbReference>
<gene>
    <name evidence="1" type="ORF">D5H75_05590</name>
</gene>
<protein>
    <recommendedName>
        <fullName evidence="3">LemA family protein</fullName>
    </recommendedName>
</protein>
<reference evidence="1 2" key="1">
    <citation type="submission" date="2018-09" db="EMBL/GenBank/DDBJ databases">
        <title>YIM 75507 draft genome.</title>
        <authorList>
            <person name="Tang S."/>
            <person name="Feng Y."/>
        </authorList>
    </citation>
    <scope>NUCLEOTIDE SEQUENCE [LARGE SCALE GENOMIC DNA]</scope>
    <source>
        <strain evidence="1 2">YIM 75507</strain>
    </source>
</reference>
<dbReference type="Gene3D" id="1.20.1440.20">
    <property type="entry name" value="LemA-like domain"/>
    <property type="match status" value="1"/>
</dbReference>
<dbReference type="RefSeq" id="WP_119925296.1">
    <property type="nucleotide sequence ID" value="NZ_QZEY01000002.1"/>
</dbReference>
<name>A0A3A4B607_9ACTN</name>
<dbReference type="AlphaFoldDB" id="A0A3A4B607"/>
<organism evidence="1 2">
    <name type="scientific">Bailinhaonella thermotolerans</name>
    <dbReference type="NCBI Taxonomy" id="1070861"/>
    <lineage>
        <taxon>Bacteria</taxon>
        <taxon>Bacillati</taxon>
        <taxon>Actinomycetota</taxon>
        <taxon>Actinomycetes</taxon>
        <taxon>Streptosporangiales</taxon>
        <taxon>Streptosporangiaceae</taxon>
        <taxon>Bailinhaonella</taxon>
    </lineage>
</organism>
<comment type="caution">
    <text evidence="1">The sequence shown here is derived from an EMBL/GenBank/DDBJ whole genome shotgun (WGS) entry which is preliminary data.</text>
</comment>
<sequence>MTEILVAIAFLILAAFYLSWRASRLDRLHTRVETARAALDAALVRRSAIALELAASRRLDPATSLLLAAAAHEARTAGPDEREMAESDLSKAMRAAVEQPRFRESLAETAGGADTLNELDESLAKVVYSRRFYNNAVATTRAARRRPLVRALRLAGSAELPAFFDIDDDPPEIPPTGG</sequence>
<proteinExistence type="predicted"/>